<feature type="transmembrane region" description="Helical" evidence="1">
    <location>
        <begin position="6"/>
        <end position="26"/>
    </location>
</feature>
<proteinExistence type="predicted"/>
<keyword evidence="1" id="KW-0812">Transmembrane</keyword>
<protein>
    <recommendedName>
        <fullName evidence="4">YtzI protein</fullName>
    </recommendedName>
</protein>
<keyword evidence="1" id="KW-0472">Membrane</keyword>
<keyword evidence="3" id="KW-1185">Reference proteome</keyword>
<dbReference type="Proteomes" id="UP001601059">
    <property type="component" value="Unassembled WGS sequence"/>
</dbReference>
<reference evidence="2 3" key="1">
    <citation type="submission" date="2024-08" db="EMBL/GenBank/DDBJ databases">
        <title>Two novel Cytobacillus novel species.</title>
        <authorList>
            <person name="Liu G."/>
        </authorList>
    </citation>
    <scope>NUCLEOTIDE SEQUENCE [LARGE SCALE GENOMIC DNA]</scope>
    <source>
        <strain evidence="2 3">FJAT-54145</strain>
    </source>
</reference>
<name>A0ABW6KCE8_9BACI</name>
<dbReference type="RefSeq" id="WP_389361375.1">
    <property type="nucleotide sequence ID" value="NZ_JBIACK010000005.1"/>
</dbReference>
<evidence type="ECO:0008006" key="4">
    <source>
        <dbReference type="Google" id="ProtNLM"/>
    </source>
</evidence>
<evidence type="ECO:0000313" key="2">
    <source>
        <dbReference type="EMBL" id="MFE8701409.1"/>
    </source>
</evidence>
<comment type="caution">
    <text evidence="2">The sequence shown here is derived from an EMBL/GenBank/DDBJ whole genome shotgun (WGS) entry which is preliminary data.</text>
</comment>
<keyword evidence="1" id="KW-1133">Transmembrane helix</keyword>
<gene>
    <name evidence="2" type="ORF">ACFYKX_12460</name>
</gene>
<evidence type="ECO:0000256" key="1">
    <source>
        <dbReference type="SAM" id="Phobius"/>
    </source>
</evidence>
<dbReference type="EMBL" id="JBIACK010000005">
    <property type="protein sequence ID" value="MFE8701409.1"/>
    <property type="molecule type" value="Genomic_DNA"/>
</dbReference>
<organism evidence="2 3">
    <name type="scientific">Cytobacillus spartinae</name>
    <dbReference type="NCBI Taxonomy" id="3299023"/>
    <lineage>
        <taxon>Bacteria</taxon>
        <taxon>Bacillati</taxon>
        <taxon>Bacillota</taxon>
        <taxon>Bacilli</taxon>
        <taxon>Bacillales</taxon>
        <taxon>Bacillaceae</taxon>
        <taxon>Cytobacillus</taxon>
    </lineage>
</organism>
<evidence type="ECO:0000313" key="3">
    <source>
        <dbReference type="Proteomes" id="UP001601059"/>
    </source>
</evidence>
<sequence length="47" mass="5251">MAYMWITTVSFAVCLGLVGGVFVYYLKVALNSEDSNRIDPLPKDHSE</sequence>
<accession>A0ABW6KCE8</accession>